<dbReference type="PANTHER" id="PTHR46112">
    <property type="entry name" value="AMINOPEPTIDASE"/>
    <property type="match status" value="1"/>
</dbReference>
<evidence type="ECO:0000313" key="4">
    <source>
        <dbReference type="Proteomes" id="UP000092495"/>
    </source>
</evidence>
<dbReference type="Gene3D" id="3.40.350.10">
    <property type="entry name" value="Creatinase/prolidase N-terminal domain"/>
    <property type="match status" value="1"/>
</dbReference>
<dbReference type="SUPFAM" id="SSF55920">
    <property type="entry name" value="Creatinase/aminopeptidase"/>
    <property type="match status" value="1"/>
</dbReference>
<reference evidence="3" key="1">
    <citation type="submission" date="2016-10" db="EMBL/GenBank/DDBJ databases">
        <authorList>
            <person name="See-Too W.S."/>
        </authorList>
    </citation>
    <scope>NUCLEOTIDE SEQUENCE</scope>
    <source>
        <strain evidence="3">DSM 22276</strain>
    </source>
</reference>
<feature type="domain" description="Creatinase N-terminal" evidence="2">
    <location>
        <begin position="11"/>
        <end position="156"/>
    </location>
</feature>
<dbReference type="CDD" id="cd01066">
    <property type="entry name" value="APP_MetAP"/>
    <property type="match status" value="1"/>
</dbReference>
<evidence type="ECO:0000259" key="1">
    <source>
        <dbReference type="Pfam" id="PF00557"/>
    </source>
</evidence>
<sequence>MLVGTAEYQTRIRKTKERMATKGIEVLLITDPANMNYLSGYDGWSFYVHQMLIVIDDEDQPIWVGRTMDANAAKITTWLYHDNIISYPDTYVQSETKHPMDFVADILKQIGQDKRRIGVEMENYYFTAKCFEQLKTGLPNATFQDATLLVNWVRIVKSDQEIEYMKKAAVLAELAMNAGIEMINEGVRECDVAAKILYAQVTGTEEFGGDYPAIMPLMPSGEKTSTPHLTWTDARYKNNESVILELAGCYKRYHSPLARTIHIGNPSEELKKLAQVTVEGIEECLAMIKPGIALEEVCETWTKSIAKYGYTKESRIGYSMGLNYPPDWGEHTASIRKGDKTILQPNMTFHMIPGMWYDKSGFEVSESFRITENGCETFANLPRGLYVKNEALIR</sequence>
<evidence type="ECO:0000259" key="2">
    <source>
        <dbReference type="Pfam" id="PF01321"/>
    </source>
</evidence>
<dbReference type="GO" id="GO:0016787">
    <property type="term" value="F:hydrolase activity"/>
    <property type="evidence" value="ECO:0007669"/>
    <property type="project" value="UniProtKB-KW"/>
</dbReference>
<dbReference type="RefSeq" id="WP_065527022.1">
    <property type="nucleotide sequence ID" value="NZ_CP016543.2"/>
</dbReference>
<dbReference type="PANTHER" id="PTHR46112:SF2">
    <property type="entry name" value="XAA-PRO AMINOPEPTIDASE P-RELATED"/>
    <property type="match status" value="1"/>
</dbReference>
<dbReference type="SUPFAM" id="SSF53092">
    <property type="entry name" value="Creatinase/prolidase N-terminal domain"/>
    <property type="match status" value="1"/>
</dbReference>
<dbReference type="Proteomes" id="UP000092495">
    <property type="component" value="Chromosome"/>
</dbReference>
<feature type="domain" description="Peptidase M24" evidence="1">
    <location>
        <begin position="163"/>
        <end position="372"/>
    </location>
</feature>
<dbReference type="AlphaFoldDB" id="A0A1C7EJ30"/>
<dbReference type="STRING" id="414778.BCM40_12125"/>
<name>A0A1C7EJ30_9BACL</name>
<dbReference type="Pfam" id="PF00557">
    <property type="entry name" value="Peptidase_M24"/>
    <property type="match status" value="1"/>
</dbReference>
<dbReference type="Gene3D" id="3.90.230.10">
    <property type="entry name" value="Creatinase/methionine aminopeptidase superfamily"/>
    <property type="match status" value="1"/>
</dbReference>
<accession>A0A1C7EJ30</accession>
<protein>
    <submittedName>
        <fullName evidence="3">Ectoine hydrolase DoeA</fullName>
    </submittedName>
</protein>
<dbReference type="InterPro" id="IPR000994">
    <property type="entry name" value="Pept_M24"/>
</dbReference>
<keyword evidence="4" id="KW-1185">Reference proteome</keyword>
<dbReference type="KEGG" id="pdg:BCM40_12125"/>
<dbReference type="InterPro" id="IPR050659">
    <property type="entry name" value="Peptidase_M24B"/>
</dbReference>
<dbReference type="Pfam" id="PF01321">
    <property type="entry name" value="Creatinase_N"/>
    <property type="match status" value="1"/>
</dbReference>
<dbReference type="InterPro" id="IPR000587">
    <property type="entry name" value="Creatinase_N"/>
</dbReference>
<dbReference type="InterPro" id="IPR036005">
    <property type="entry name" value="Creatinase/aminopeptidase-like"/>
</dbReference>
<proteinExistence type="predicted"/>
<keyword evidence="3" id="KW-0378">Hydrolase</keyword>
<organism evidence="3 4">
    <name type="scientific">Planococcus donghaensis</name>
    <dbReference type="NCBI Taxonomy" id="414778"/>
    <lineage>
        <taxon>Bacteria</taxon>
        <taxon>Bacillati</taxon>
        <taxon>Bacillota</taxon>
        <taxon>Bacilli</taxon>
        <taxon>Bacillales</taxon>
        <taxon>Caryophanaceae</taxon>
        <taxon>Planococcus</taxon>
    </lineage>
</organism>
<evidence type="ECO:0000313" key="3">
    <source>
        <dbReference type="EMBL" id="ANU24053.1"/>
    </source>
</evidence>
<dbReference type="OrthoDB" id="9761809at2"/>
<dbReference type="InterPro" id="IPR029149">
    <property type="entry name" value="Creatin/AminoP/Spt16_N"/>
</dbReference>
<dbReference type="EMBL" id="CP016543">
    <property type="protein sequence ID" value="ANU24053.1"/>
    <property type="molecule type" value="Genomic_DNA"/>
</dbReference>
<gene>
    <name evidence="3" type="ORF">BCM40_12125</name>
</gene>